<evidence type="ECO:0000313" key="2">
    <source>
        <dbReference type="Proteomes" id="UP000198650"/>
    </source>
</evidence>
<evidence type="ECO:0000313" key="1">
    <source>
        <dbReference type="EMBL" id="SFA50906.1"/>
    </source>
</evidence>
<gene>
    <name evidence="1" type="ORF">SAMN05192569_102811</name>
</gene>
<proteinExistence type="predicted"/>
<organism evidence="1 2">
    <name type="scientific">Parageobacillus thermantarcticus</name>
    <dbReference type="NCBI Taxonomy" id="186116"/>
    <lineage>
        <taxon>Bacteria</taxon>
        <taxon>Bacillati</taxon>
        <taxon>Bacillota</taxon>
        <taxon>Bacilli</taxon>
        <taxon>Bacillales</taxon>
        <taxon>Anoxybacillaceae</taxon>
        <taxon>Parageobacillus</taxon>
    </lineage>
</organism>
<protein>
    <submittedName>
        <fullName evidence="1">Uncharacterized protein</fullName>
    </submittedName>
</protein>
<dbReference type="Proteomes" id="UP000198650">
    <property type="component" value="Unassembled WGS sequence"/>
</dbReference>
<keyword evidence="2" id="KW-1185">Reference proteome</keyword>
<sequence>MHIAIGADTIRHKGMNTVLKSLIGQTMTIQCAFCQMEYKTKVPQKNARFLPEFNQFENVSVQCPECGAIEILNMNIPPDDTDEPFQTGDLPVEEEIQRYYVRLLMRYVREDLKP</sequence>
<reference evidence="2" key="1">
    <citation type="submission" date="2016-10" db="EMBL/GenBank/DDBJ databases">
        <authorList>
            <person name="Varghese N."/>
            <person name="Submissions S."/>
        </authorList>
    </citation>
    <scope>NUCLEOTIDE SEQUENCE [LARGE SCALE GENOMIC DNA]</scope>
    <source>
        <strain evidence="2">M1</strain>
    </source>
</reference>
<dbReference type="EMBL" id="FOJS01000028">
    <property type="protein sequence ID" value="SFA50906.1"/>
    <property type="molecule type" value="Genomic_DNA"/>
</dbReference>
<dbReference type="STRING" id="186116.SAMN05192569_102811"/>
<dbReference type="AlphaFoldDB" id="A0A1I0TIV1"/>
<accession>A0A1I0TIV1</accession>
<name>A0A1I0TIV1_9BACL</name>